<sequence>MAVEIISELKRLITNLAYKLERQSIEYVARELHMVSGILSEVSMEFEDSQIDHAMQCLSSASDLMNIMLQVEVQQQTQGESFGVQPTYVYGKTGRPKTEKPLSQLEVLIECNFKQKDIAELFGISVRTLRTMAVY</sequence>
<dbReference type="Proteomes" id="UP001347796">
    <property type="component" value="Unassembled WGS sequence"/>
</dbReference>
<organism evidence="1 2">
    <name type="scientific">Patella caerulea</name>
    <name type="common">Rayed Mediterranean limpet</name>
    <dbReference type="NCBI Taxonomy" id="87958"/>
    <lineage>
        <taxon>Eukaryota</taxon>
        <taxon>Metazoa</taxon>
        <taxon>Spiralia</taxon>
        <taxon>Lophotrochozoa</taxon>
        <taxon>Mollusca</taxon>
        <taxon>Gastropoda</taxon>
        <taxon>Patellogastropoda</taxon>
        <taxon>Patelloidea</taxon>
        <taxon>Patellidae</taxon>
        <taxon>Patella</taxon>
    </lineage>
</organism>
<accession>A0AAN8PKC2</accession>
<proteinExistence type="predicted"/>
<comment type="caution">
    <text evidence="1">The sequence shown here is derived from an EMBL/GenBank/DDBJ whole genome shotgun (WGS) entry which is preliminary data.</text>
</comment>
<protein>
    <submittedName>
        <fullName evidence="1">Uncharacterized protein</fullName>
    </submittedName>
</protein>
<keyword evidence="2" id="KW-1185">Reference proteome</keyword>
<evidence type="ECO:0000313" key="2">
    <source>
        <dbReference type="Proteomes" id="UP001347796"/>
    </source>
</evidence>
<gene>
    <name evidence="1" type="ORF">SNE40_012910</name>
</gene>
<dbReference type="AlphaFoldDB" id="A0AAN8PKC2"/>
<name>A0AAN8PKC2_PATCE</name>
<dbReference type="EMBL" id="JAZGQO010000009">
    <property type="protein sequence ID" value="KAK6178079.1"/>
    <property type="molecule type" value="Genomic_DNA"/>
</dbReference>
<reference evidence="1 2" key="1">
    <citation type="submission" date="2024-01" db="EMBL/GenBank/DDBJ databases">
        <title>The genome of the rayed Mediterranean limpet Patella caerulea (Linnaeus, 1758).</title>
        <authorList>
            <person name="Anh-Thu Weber A."/>
            <person name="Halstead-Nussloch G."/>
        </authorList>
    </citation>
    <scope>NUCLEOTIDE SEQUENCE [LARGE SCALE GENOMIC DNA]</scope>
    <source>
        <strain evidence="1">AATW-2023a</strain>
        <tissue evidence="1">Whole specimen</tissue>
    </source>
</reference>
<evidence type="ECO:0000313" key="1">
    <source>
        <dbReference type="EMBL" id="KAK6178079.1"/>
    </source>
</evidence>